<dbReference type="RefSeq" id="WP_187302013.1">
    <property type="nucleotide sequence ID" value="NZ_CBCTON010000004.1"/>
</dbReference>
<dbReference type="InterPro" id="IPR023875">
    <property type="entry name" value="DNA_repair_put"/>
</dbReference>
<dbReference type="EMBL" id="JACRYT010000002">
    <property type="protein sequence ID" value="MBC6678838.1"/>
    <property type="molecule type" value="Genomic_DNA"/>
</dbReference>
<dbReference type="NCBIfam" id="TIGR03915">
    <property type="entry name" value="SAM_7_link_chp"/>
    <property type="match status" value="1"/>
</dbReference>
<comment type="caution">
    <text evidence="2">The sequence shown here is derived from an EMBL/GenBank/DDBJ whole genome shotgun (WGS) entry which is preliminary data.</text>
</comment>
<dbReference type="Pfam" id="PF13566">
    <property type="entry name" value="DUF4130"/>
    <property type="match status" value="1"/>
</dbReference>
<organism evidence="2 3">
    <name type="scientific">Zhenpiania hominis</name>
    <dbReference type="NCBI Taxonomy" id="2763644"/>
    <lineage>
        <taxon>Bacteria</taxon>
        <taxon>Bacillati</taxon>
        <taxon>Bacillota</taxon>
        <taxon>Clostridia</taxon>
        <taxon>Peptostreptococcales</taxon>
        <taxon>Anaerovoracaceae</taxon>
        <taxon>Zhenpiania</taxon>
    </lineage>
</organism>
<evidence type="ECO:0000259" key="1">
    <source>
        <dbReference type="Pfam" id="PF13566"/>
    </source>
</evidence>
<gene>
    <name evidence="2" type="ORF">H9L42_03230</name>
</gene>
<sequence>MVDYLYDGTFEGVLTCIYHHYYSEKASGIFLREEYQSTMLGGYQEVETDADKAITVYEAIEKKISSGDLKRIYKVFASDVKEKECKILNYVRLGFVRGACISLLHGDPIVFSAQEAEKRVNNEVHKLKGLVRFSELENGVLYSPIEPQCDVVEFLAPHFCDRFKNEAFLIHDVRRGKALAAYQGEWYVRGFTRRELAPFSKKEKDYQNMWKTYFKNMAIRERLNPRCQKNRMPMRYWKHLTEFHL</sequence>
<protein>
    <submittedName>
        <fullName evidence="2">TIGR03915 family putative DNA repair protein</fullName>
    </submittedName>
</protein>
<keyword evidence="3" id="KW-1185">Reference proteome</keyword>
<dbReference type="InterPro" id="IPR025404">
    <property type="entry name" value="DUF4130"/>
</dbReference>
<accession>A0A923SUY6</accession>
<feature type="domain" description="DUF4130" evidence="1">
    <location>
        <begin position="82"/>
        <end position="242"/>
    </location>
</feature>
<name>A0A923SUY6_9FIRM</name>
<evidence type="ECO:0000313" key="3">
    <source>
        <dbReference type="Proteomes" id="UP000602647"/>
    </source>
</evidence>
<reference evidence="2" key="1">
    <citation type="submission" date="2020-08" db="EMBL/GenBank/DDBJ databases">
        <title>Genome public.</title>
        <authorList>
            <person name="Liu C."/>
            <person name="Sun Q."/>
        </authorList>
    </citation>
    <scope>NUCLEOTIDE SEQUENCE</scope>
    <source>
        <strain evidence="2">BX12</strain>
    </source>
</reference>
<dbReference type="Proteomes" id="UP000602647">
    <property type="component" value="Unassembled WGS sequence"/>
</dbReference>
<proteinExistence type="predicted"/>
<evidence type="ECO:0000313" key="2">
    <source>
        <dbReference type="EMBL" id="MBC6678838.1"/>
    </source>
</evidence>
<dbReference type="AlphaFoldDB" id="A0A923SUY6"/>